<comment type="caution">
    <text evidence="3">The sequence shown here is derived from an EMBL/GenBank/DDBJ whole genome shotgun (WGS) entry which is preliminary data.</text>
</comment>
<dbReference type="InterPro" id="IPR007621">
    <property type="entry name" value="TPM_dom"/>
</dbReference>
<dbReference type="Proteomes" id="UP000782554">
    <property type="component" value="Unassembled WGS sequence"/>
</dbReference>
<protein>
    <recommendedName>
        <fullName evidence="2">TPM domain-containing protein</fullName>
    </recommendedName>
</protein>
<dbReference type="EMBL" id="JAIGNU010000001">
    <property type="protein sequence ID" value="MBX7500334.1"/>
    <property type="molecule type" value="Genomic_DNA"/>
</dbReference>
<feature type="transmembrane region" description="Helical" evidence="1">
    <location>
        <begin position="84"/>
        <end position="105"/>
    </location>
</feature>
<dbReference type="Gene3D" id="3.10.310.50">
    <property type="match status" value="1"/>
</dbReference>
<feature type="transmembrane region" description="Helical" evidence="1">
    <location>
        <begin position="42"/>
        <end position="64"/>
    </location>
</feature>
<keyword evidence="1" id="KW-0812">Transmembrane</keyword>
<keyword evidence="1" id="KW-1133">Transmembrane helix</keyword>
<accession>A0ABS7JRV3</accession>
<evidence type="ECO:0000256" key="1">
    <source>
        <dbReference type="SAM" id="Phobius"/>
    </source>
</evidence>
<keyword evidence="1" id="KW-0472">Membrane</keyword>
<evidence type="ECO:0000313" key="3">
    <source>
        <dbReference type="EMBL" id="MBX7500334.1"/>
    </source>
</evidence>
<dbReference type="PANTHER" id="PTHR30373:SF8">
    <property type="entry name" value="BLL7265 PROTEIN"/>
    <property type="match status" value="1"/>
</dbReference>
<feature type="domain" description="TPM" evidence="2">
    <location>
        <begin position="138"/>
        <end position="201"/>
    </location>
</feature>
<reference evidence="3 4" key="1">
    <citation type="submission" date="2021-08" db="EMBL/GenBank/DDBJ databases">
        <title>Comparative Genomics Analysis of the Genus Qipengyuania Reveals Extensive Genetic Diversity and Metabolic Versatility, Including the Description of Fifteen Novel Species.</title>
        <authorList>
            <person name="Liu Y."/>
        </authorList>
    </citation>
    <scope>NUCLEOTIDE SEQUENCE [LARGE SCALE GENOMIC DNA]</scope>
    <source>
        <strain evidence="3 4">YG27</strain>
    </source>
</reference>
<gene>
    <name evidence="3" type="ORF">K3181_02600</name>
</gene>
<dbReference type="PANTHER" id="PTHR30373">
    <property type="entry name" value="UPF0603 PROTEIN YGCG"/>
    <property type="match status" value="1"/>
</dbReference>
<dbReference type="Pfam" id="PF04536">
    <property type="entry name" value="TPM_phosphatase"/>
    <property type="match status" value="1"/>
</dbReference>
<evidence type="ECO:0000259" key="2">
    <source>
        <dbReference type="Pfam" id="PF04536"/>
    </source>
</evidence>
<proteinExistence type="predicted"/>
<organism evidence="3 4">
    <name type="scientific">Qipengyuania mesophila</name>
    <dbReference type="NCBI Taxonomy" id="2867246"/>
    <lineage>
        <taxon>Bacteria</taxon>
        <taxon>Pseudomonadati</taxon>
        <taxon>Pseudomonadota</taxon>
        <taxon>Alphaproteobacteria</taxon>
        <taxon>Sphingomonadales</taxon>
        <taxon>Erythrobacteraceae</taxon>
        <taxon>Qipengyuania</taxon>
    </lineage>
</organism>
<evidence type="ECO:0000313" key="4">
    <source>
        <dbReference type="Proteomes" id="UP000782554"/>
    </source>
</evidence>
<dbReference type="RefSeq" id="WP_221600503.1">
    <property type="nucleotide sequence ID" value="NZ_JAIGNU010000001.1"/>
</dbReference>
<sequence length="224" mass="24820">MGYLTEAQHDIVSRAVAEAEMTTSGEIVTVLADRSDGYSDVALWWAIAASFTAMSLFAAFPQLFLARLDMLMGGWTHDWTHGEVLSIALGLGLLKFFGVLLIQLWQPLKFWLVPPAVKRARVRDAAVRHFKVGAERRTHGRTGVLLYLSMREHRAEIVADEPIAEKVPAEVWGEAMADMLAEISEGRLAEGLAAGVRDVGKVLSEHFPRADDDQNELPDRLIEV</sequence>
<name>A0ABS7JRV3_9SPHN</name>
<keyword evidence="4" id="KW-1185">Reference proteome</keyword>